<gene>
    <name evidence="1" type="ORF">ERS852392_01285</name>
</gene>
<proteinExistence type="predicted"/>
<dbReference type="EMBL" id="CYYR01000007">
    <property type="protein sequence ID" value="CUN75848.1"/>
    <property type="molecule type" value="Genomic_DNA"/>
</dbReference>
<dbReference type="Proteomes" id="UP000095395">
    <property type="component" value="Unassembled WGS sequence"/>
</dbReference>
<name>A0A173ZKV1_9FIRM</name>
<organism evidence="1 2">
    <name type="scientific">Roseburia inulinivorans</name>
    <dbReference type="NCBI Taxonomy" id="360807"/>
    <lineage>
        <taxon>Bacteria</taxon>
        <taxon>Bacillati</taxon>
        <taxon>Bacillota</taxon>
        <taxon>Clostridia</taxon>
        <taxon>Lachnospirales</taxon>
        <taxon>Lachnospiraceae</taxon>
        <taxon>Roseburia</taxon>
    </lineage>
</organism>
<protein>
    <submittedName>
        <fullName evidence="1">Uncharacterized protein</fullName>
    </submittedName>
</protein>
<dbReference type="AlphaFoldDB" id="A0A173ZKV1"/>
<reference evidence="1 2" key="1">
    <citation type="submission" date="2015-09" db="EMBL/GenBank/DDBJ databases">
        <authorList>
            <consortium name="Pathogen Informatics"/>
        </authorList>
    </citation>
    <scope>NUCLEOTIDE SEQUENCE [LARGE SCALE GENOMIC DNA]</scope>
    <source>
        <strain evidence="1 2">2789STDY5608835</strain>
    </source>
</reference>
<evidence type="ECO:0000313" key="2">
    <source>
        <dbReference type="Proteomes" id="UP000095395"/>
    </source>
</evidence>
<evidence type="ECO:0000313" key="1">
    <source>
        <dbReference type="EMBL" id="CUN75848.1"/>
    </source>
</evidence>
<accession>A0A173ZKV1</accession>
<sequence length="71" mass="8291">MNNKITRYKVSYHGLDADKWIENCDFPVRMQYATNSGFVNVADLSRSSQNILSKLKHKKHNKFVNIGKIDY</sequence>